<proteinExistence type="predicted"/>
<organism evidence="2 3">
    <name type="scientific">Trichoderma harzianum</name>
    <name type="common">Hypocrea lixii</name>
    <dbReference type="NCBI Taxonomy" id="5544"/>
    <lineage>
        <taxon>Eukaryota</taxon>
        <taxon>Fungi</taxon>
        <taxon>Dikarya</taxon>
        <taxon>Ascomycota</taxon>
        <taxon>Pezizomycotina</taxon>
        <taxon>Sordariomycetes</taxon>
        <taxon>Hypocreomycetidae</taxon>
        <taxon>Hypocreales</taxon>
        <taxon>Hypocreaceae</taxon>
        <taxon>Trichoderma</taxon>
    </lineage>
</organism>
<feature type="compositionally biased region" description="Acidic residues" evidence="1">
    <location>
        <begin position="527"/>
        <end position="536"/>
    </location>
</feature>
<feature type="region of interest" description="Disordered" evidence="1">
    <location>
        <begin position="347"/>
        <end position="379"/>
    </location>
</feature>
<protein>
    <submittedName>
        <fullName evidence="2">Uncharacterized protein</fullName>
    </submittedName>
</protein>
<sequence>MLWFIKRRDPALADVSDEAIWQLTKLLYMDTTDYYGHQAGDWLAKQEQQVEGLDVTLLRPRSLLARFTFGLCGHRLPHYSEEPRLCEAHKALDSRVIRCILQLVADECTIQTNRYRSLRLKKTLKPSLEDWMERIDSITALWLGEDKFRLVFGCHLRGEMPDCVRTKCEACMLAVIGGSSIYLTDLRASVLARQAYNTELMGREYRRPRLLRVIDSWISFFQGDCRKEICESSEAMVGDIVEMRTLARRRRDERDERRRKKGKLPRVRSNVRVRLTKEGLPIPRQPRLRRRDKERLVGKAEEKMKTLLSLQETVVEQQEQESISFSRLVVDKDCDCTRSRSLHYSAQKNTDTTETMTDSKSNGRKQHDFSEDTSLDKDTCEKEAVEEESLMEDNRQLTPDDDDATCKSISIQNKLSCDTNTTSSWTSKINEDSPQIIQLPRSEELLTREDTSSSVYSCDERDKATTKMANMFDEALSVMSEFMRESAAIASLRLNHETKYRAHRERKTEREKSENHTVAMAMLEGREQDEEEDEDAASCYETMGWGGPSR</sequence>
<dbReference type="AlphaFoldDB" id="A0A0F9XSU7"/>
<reference evidence="3" key="1">
    <citation type="journal article" date="2015" name="Genome Announc.">
        <title>Draft whole-genome sequence of the biocontrol agent Trichoderma harzianum T6776.</title>
        <authorList>
            <person name="Baroncelli R."/>
            <person name="Piaggeschi G."/>
            <person name="Fiorini L."/>
            <person name="Bertolini E."/>
            <person name="Zapparata A."/>
            <person name="Pe M.E."/>
            <person name="Sarrocco S."/>
            <person name="Vannacci G."/>
        </authorList>
    </citation>
    <scope>NUCLEOTIDE SEQUENCE [LARGE SCALE GENOMIC DNA]</scope>
    <source>
        <strain evidence="3">T6776</strain>
    </source>
</reference>
<accession>A0A0F9XSU7</accession>
<comment type="caution">
    <text evidence="2">The sequence shown here is derived from an EMBL/GenBank/DDBJ whole genome shotgun (WGS) entry which is preliminary data.</text>
</comment>
<dbReference type="EMBL" id="JOKZ01000005">
    <property type="protein sequence ID" value="KKP07575.1"/>
    <property type="molecule type" value="Genomic_DNA"/>
</dbReference>
<evidence type="ECO:0000256" key="1">
    <source>
        <dbReference type="SAM" id="MobiDB-lite"/>
    </source>
</evidence>
<evidence type="ECO:0000313" key="3">
    <source>
        <dbReference type="Proteomes" id="UP000034112"/>
    </source>
</evidence>
<feature type="compositionally biased region" description="Basic and acidic residues" evidence="1">
    <location>
        <begin position="365"/>
        <end position="379"/>
    </location>
</feature>
<dbReference type="OMA" id="ECTIQTN"/>
<evidence type="ECO:0000313" key="2">
    <source>
        <dbReference type="EMBL" id="KKP07575.1"/>
    </source>
</evidence>
<dbReference type="Proteomes" id="UP000034112">
    <property type="component" value="Unassembled WGS sequence"/>
</dbReference>
<feature type="region of interest" description="Disordered" evidence="1">
    <location>
        <begin position="525"/>
        <end position="550"/>
    </location>
</feature>
<dbReference type="OrthoDB" id="4898058at2759"/>
<feature type="compositionally biased region" description="Polar residues" evidence="1">
    <location>
        <begin position="347"/>
        <end position="360"/>
    </location>
</feature>
<name>A0A0F9XSU7_TRIHA</name>
<gene>
    <name evidence="2" type="ORF">THAR02_00371</name>
</gene>